<keyword evidence="5" id="KW-1185">Reference proteome</keyword>
<reference evidence="4 5" key="1">
    <citation type="journal article" date="2016" name="Int. J. Syst. Evol. Microbiol.">
        <title>Streptococcuspantholopis sp. nov., isolated from faeces of the Tibetan antelope (Pantholops hodgsonii).</title>
        <authorList>
            <person name="Bai X."/>
            <person name="Xiong Y."/>
            <person name="Lu S."/>
            <person name="Jin D."/>
            <person name="Lai X."/>
            <person name="Yang J."/>
            <person name="Niu L."/>
            <person name="Hu S."/>
            <person name="Meng X."/>
            <person name="Pu J."/>
            <person name="Ye C."/>
            <person name="Xu J."/>
        </authorList>
    </citation>
    <scope>NUCLEOTIDE SEQUENCE [LARGE SCALE GENOMIC DNA]</scope>
    <source>
        <strain evidence="4 5">TA 26</strain>
    </source>
</reference>
<accession>A0A172Q557</accession>
<gene>
    <name evidence="4" type="ORF">A0O21_00400</name>
</gene>
<reference evidence="5" key="2">
    <citation type="submission" date="2016-03" db="EMBL/GenBank/DDBJ databases">
        <title>Streptococcus antelopensis sp. nov., isolated from the feces of the Tibetan antelope (Pantholops hodgsonii) in Hoh Xil National Nature Reserve, Qinghai, China.</title>
        <authorList>
            <person name="Bai X."/>
        </authorList>
    </citation>
    <scope>NUCLEOTIDE SEQUENCE [LARGE SCALE GENOMIC DNA]</scope>
    <source>
        <strain evidence="5">TA 26</strain>
    </source>
</reference>
<dbReference type="InterPro" id="IPR000868">
    <property type="entry name" value="Isochorismatase-like_dom"/>
</dbReference>
<dbReference type="Proteomes" id="UP000077317">
    <property type="component" value="Chromosome"/>
</dbReference>
<dbReference type="InterPro" id="IPR036380">
    <property type="entry name" value="Isochorismatase-like_sf"/>
</dbReference>
<evidence type="ECO:0000313" key="4">
    <source>
        <dbReference type="EMBL" id="AND78590.1"/>
    </source>
</evidence>
<dbReference type="STRING" id="1811193.A0O21_00400"/>
<evidence type="ECO:0000256" key="2">
    <source>
        <dbReference type="ARBA" id="ARBA00022801"/>
    </source>
</evidence>
<dbReference type="GO" id="GO:0016787">
    <property type="term" value="F:hydrolase activity"/>
    <property type="evidence" value="ECO:0007669"/>
    <property type="project" value="UniProtKB-KW"/>
</dbReference>
<dbReference type="EMBL" id="CP014699">
    <property type="protein sequence ID" value="AND78590.1"/>
    <property type="molecule type" value="Genomic_DNA"/>
</dbReference>
<name>A0A172Q557_9STRE</name>
<keyword evidence="2" id="KW-0378">Hydrolase</keyword>
<evidence type="ECO:0000259" key="3">
    <source>
        <dbReference type="Pfam" id="PF00857"/>
    </source>
</evidence>
<dbReference type="KEGG" id="spat:A0O21_00400"/>
<comment type="similarity">
    <text evidence="1">Belongs to the isochorismatase family.</text>
</comment>
<proteinExistence type="inferred from homology"/>
<sequence length="190" mass="21109">MTKQALLIIDVQKDYFHLGKCELVGPEEALIQINRLEILFLKRNLPILYIQHIKKNEDADFFAENSEGAELHPSLNLQKEALVITKHFPNSFLETGLDDKLQALEVGQLVIAGMMTHMCVDSTVRAAKEKGYQPIVISDATATKALCYKGQKIEASDVQMSFLAALQTFAVIDTAADFIRRSEAENSGAL</sequence>
<evidence type="ECO:0000256" key="1">
    <source>
        <dbReference type="ARBA" id="ARBA00006336"/>
    </source>
</evidence>
<dbReference type="Gene3D" id="3.40.50.850">
    <property type="entry name" value="Isochorismatase-like"/>
    <property type="match status" value="1"/>
</dbReference>
<dbReference type="PANTHER" id="PTHR43540:SF1">
    <property type="entry name" value="ISOCHORISMATASE HYDROLASE"/>
    <property type="match status" value="1"/>
</dbReference>
<dbReference type="PANTHER" id="PTHR43540">
    <property type="entry name" value="PEROXYUREIDOACRYLATE/UREIDOACRYLATE AMIDOHYDROLASE-RELATED"/>
    <property type="match status" value="1"/>
</dbReference>
<evidence type="ECO:0000313" key="5">
    <source>
        <dbReference type="Proteomes" id="UP000077317"/>
    </source>
</evidence>
<dbReference type="OrthoDB" id="9785724at2"/>
<organism evidence="4 5">
    <name type="scientific">Streptococcus pantholopis</name>
    <dbReference type="NCBI Taxonomy" id="1811193"/>
    <lineage>
        <taxon>Bacteria</taxon>
        <taxon>Bacillati</taxon>
        <taxon>Bacillota</taxon>
        <taxon>Bacilli</taxon>
        <taxon>Lactobacillales</taxon>
        <taxon>Streptococcaceae</taxon>
        <taxon>Streptococcus</taxon>
    </lineage>
</organism>
<feature type="domain" description="Isochorismatase-like" evidence="3">
    <location>
        <begin position="5"/>
        <end position="145"/>
    </location>
</feature>
<dbReference type="CDD" id="cd01014">
    <property type="entry name" value="nicotinamidase_related"/>
    <property type="match status" value="1"/>
</dbReference>
<dbReference type="AlphaFoldDB" id="A0A172Q557"/>
<dbReference type="RefSeq" id="WP_067059945.1">
    <property type="nucleotide sequence ID" value="NZ_CP014699.1"/>
</dbReference>
<dbReference type="Pfam" id="PF00857">
    <property type="entry name" value="Isochorismatase"/>
    <property type="match status" value="1"/>
</dbReference>
<protein>
    <submittedName>
        <fullName evidence="4">Isochorismatase</fullName>
    </submittedName>
</protein>
<dbReference type="InterPro" id="IPR050272">
    <property type="entry name" value="Isochorismatase-like_hydrls"/>
</dbReference>
<dbReference type="SUPFAM" id="SSF52499">
    <property type="entry name" value="Isochorismatase-like hydrolases"/>
    <property type="match status" value="1"/>
</dbReference>